<protein>
    <recommendedName>
        <fullName evidence="4">SMP-30/Gluconolactonase/LRE-like region domain-containing protein</fullName>
    </recommendedName>
</protein>
<keyword evidence="3" id="KW-1185">Reference proteome</keyword>
<feature type="signal peptide" evidence="1">
    <location>
        <begin position="1"/>
        <end position="20"/>
    </location>
</feature>
<dbReference type="EMBL" id="ML993613">
    <property type="protein sequence ID" value="KAF2162561.1"/>
    <property type="molecule type" value="Genomic_DNA"/>
</dbReference>
<dbReference type="PANTHER" id="PTHR42060">
    <property type="entry name" value="NHL REPEAT-CONTAINING PROTEIN-RELATED"/>
    <property type="match status" value="1"/>
</dbReference>
<dbReference type="OrthoDB" id="9977941at2759"/>
<dbReference type="GeneID" id="54567145"/>
<gene>
    <name evidence="2" type="ORF">M409DRAFT_58301</name>
</gene>
<reference evidence="2" key="1">
    <citation type="journal article" date="2020" name="Stud. Mycol.">
        <title>101 Dothideomycetes genomes: a test case for predicting lifestyles and emergence of pathogens.</title>
        <authorList>
            <person name="Haridas S."/>
            <person name="Albert R."/>
            <person name="Binder M."/>
            <person name="Bloem J."/>
            <person name="Labutti K."/>
            <person name="Salamov A."/>
            <person name="Andreopoulos B."/>
            <person name="Baker S."/>
            <person name="Barry K."/>
            <person name="Bills G."/>
            <person name="Bluhm B."/>
            <person name="Cannon C."/>
            <person name="Castanera R."/>
            <person name="Culley D."/>
            <person name="Daum C."/>
            <person name="Ezra D."/>
            <person name="Gonzalez J."/>
            <person name="Henrissat B."/>
            <person name="Kuo A."/>
            <person name="Liang C."/>
            <person name="Lipzen A."/>
            <person name="Lutzoni F."/>
            <person name="Magnuson J."/>
            <person name="Mondo S."/>
            <person name="Nolan M."/>
            <person name="Ohm R."/>
            <person name="Pangilinan J."/>
            <person name="Park H.-J."/>
            <person name="Ramirez L."/>
            <person name="Alfaro M."/>
            <person name="Sun H."/>
            <person name="Tritt A."/>
            <person name="Yoshinaga Y."/>
            <person name="Zwiers L.-H."/>
            <person name="Turgeon B."/>
            <person name="Goodwin S."/>
            <person name="Spatafora J."/>
            <person name="Crous P."/>
            <person name="Grigoriev I."/>
        </authorList>
    </citation>
    <scope>NUCLEOTIDE SEQUENCE</scope>
    <source>
        <strain evidence="2">ATCC 36951</strain>
    </source>
</reference>
<dbReference type="InterPro" id="IPR052998">
    <property type="entry name" value="Hetero-Diels-Alderase-like"/>
</dbReference>
<dbReference type="Proteomes" id="UP000799537">
    <property type="component" value="Unassembled WGS sequence"/>
</dbReference>
<proteinExistence type="predicted"/>
<dbReference type="SUPFAM" id="SSF63829">
    <property type="entry name" value="Calcium-dependent phosphotriesterase"/>
    <property type="match status" value="1"/>
</dbReference>
<feature type="chain" id="PRO_5025481428" description="SMP-30/Gluconolactonase/LRE-like region domain-containing protein" evidence="1">
    <location>
        <begin position="21"/>
        <end position="326"/>
    </location>
</feature>
<evidence type="ECO:0000313" key="2">
    <source>
        <dbReference type="EMBL" id="KAF2162561.1"/>
    </source>
</evidence>
<dbReference type="PANTHER" id="PTHR42060:SF1">
    <property type="entry name" value="NHL REPEAT-CONTAINING PROTEIN"/>
    <property type="match status" value="1"/>
</dbReference>
<dbReference type="RefSeq" id="XP_033663450.1">
    <property type="nucleotide sequence ID" value="XM_033813873.1"/>
</dbReference>
<dbReference type="AlphaFoldDB" id="A0A6A6C677"/>
<dbReference type="Gene3D" id="2.120.10.30">
    <property type="entry name" value="TolB, C-terminal domain"/>
    <property type="match status" value="1"/>
</dbReference>
<evidence type="ECO:0000313" key="3">
    <source>
        <dbReference type="Proteomes" id="UP000799537"/>
    </source>
</evidence>
<keyword evidence="1" id="KW-0732">Signal</keyword>
<dbReference type="InterPro" id="IPR011042">
    <property type="entry name" value="6-blade_b-propeller_TolB-like"/>
</dbReference>
<evidence type="ECO:0000256" key="1">
    <source>
        <dbReference type="SAM" id="SignalP"/>
    </source>
</evidence>
<evidence type="ECO:0008006" key="4">
    <source>
        <dbReference type="Google" id="ProtNLM"/>
    </source>
</evidence>
<accession>A0A6A6C677</accession>
<organism evidence="2 3">
    <name type="scientific">Zasmidium cellare ATCC 36951</name>
    <dbReference type="NCBI Taxonomy" id="1080233"/>
    <lineage>
        <taxon>Eukaryota</taxon>
        <taxon>Fungi</taxon>
        <taxon>Dikarya</taxon>
        <taxon>Ascomycota</taxon>
        <taxon>Pezizomycotina</taxon>
        <taxon>Dothideomycetes</taxon>
        <taxon>Dothideomycetidae</taxon>
        <taxon>Mycosphaerellales</taxon>
        <taxon>Mycosphaerellaceae</taxon>
        <taxon>Zasmidium</taxon>
    </lineage>
</organism>
<name>A0A6A6C677_ZASCE</name>
<sequence length="326" mass="34503">MFIKPLFLLALASVLETTLAWPFRHGHLDYSFSTLTTIPGTQTLENLAIRDNGDILVTSVSNNTLYLVSPQNPSPVVSVVDFPVLGLLGIAELGKDIFYVIGSDISGVAVAPGTNKVWKVDLTAFKSSNGAVIEPPDVSLVAKVPDAGTLNGMTVLDQYHLLLSDSQLGQVVELDVRTGQYSKFSNDATMAPLSSDDGNLGIGVNGIHIFGRKLYFTSLDQGLFASINLDCPTDPAEIIARDLGVADDFAFTNGGRTALIANNGPFTLTEVDISRESLRLINSTALQRASAVALSKGPGKTIYVTGAESTIGNDTIGRLAIGVPKH</sequence>